<proteinExistence type="predicted"/>
<name>A0AC34GV51_9BILA</name>
<sequence length="596" mass="67912">MGANQSLGTTNSEFVDSLVEIASIETPEVEFAFRLVDRERFFPPSGKSDAYKEGAWKGTDSDEPPIHISAPGIYTNIMENFDLKRGMSFLNIGSGSGYLSSLIGFIIGSLGVNHGIEINADIIKFANETKEKFINDSVISGFDWCPPEFYHGNAFHIKTDMKYDRIYCGSRVPDGERLRFLKLLKIDGVCIMPYGGVFQRIRRASEKTFLCREISNVEFGDMIRPTTSDENQKVEYVELPFTSFPRSLFDITRASIRQNVRDVVGRKGKMIYLSQKTFVTTTGYPRDASEDEMLIDQPQPPRLEDGGDENIDMRVQPETDSEGYIIHSLERHARLHIQINAIIDDDPFEAIQGHFESDSDSDNEDNNDNAEQQNDDNEEVDIRDGVPAQNIDDMMINAVAEGLIGNDDASIENEDEAQPAPAPFVNRRDFVTVHMENRARARIRERFEDLIQARFGADGDITDRRPRGRLNFIQINPRRNQSQPNRNQQNDDNSSSSSPSGNGRKRRAESSDSEDKRVKIEEKYFDPPTVFRQPYVRVAILKGEVPERERARYDNRLSICLAEFDDEFRSILSTFPIPRKLLCQLLFTYFEPNLTI</sequence>
<organism evidence="1 2">
    <name type="scientific">Panagrolaimus sp. ES5</name>
    <dbReference type="NCBI Taxonomy" id="591445"/>
    <lineage>
        <taxon>Eukaryota</taxon>
        <taxon>Metazoa</taxon>
        <taxon>Ecdysozoa</taxon>
        <taxon>Nematoda</taxon>
        <taxon>Chromadorea</taxon>
        <taxon>Rhabditida</taxon>
        <taxon>Tylenchina</taxon>
        <taxon>Panagrolaimomorpha</taxon>
        <taxon>Panagrolaimoidea</taxon>
        <taxon>Panagrolaimidae</taxon>
        <taxon>Panagrolaimus</taxon>
    </lineage>
</organism>
<dbReference type="WBParaSite" id="ES5_v2.g8808.t1">
    <property type="protein sequence ID" value="ES5_v2.g8808.t1"/>
    <property type="gene ID" value="ES5_v2.g8808"/>
</dbReference>
<evidence type="ECO:0000313" key="2">
    <source>
        <dbReference type="WBParaSite" id="ES5_v2.g8808.t1"/>
    </source>
</evidence>
<reference evidence="2" key="1">
    <citation type="submission" date="2022-11" db="UniProtKB">
        <authorList>
            <consortium name="WormBaseParasite"/>
        </authorList>
    </citation>
    <scope>IDENTIFICATION</scope>
</reference>
<dbReference type="Proteomes" id="UP000887579">
    <property type="component" value="Unplaced"/>
</dbReference>
<accession>A0AC34GV51</accession>
<protein>
    <submittedName>
        <fullName evidence="2">Uncharacterized protein</fullName>
    </submittedName>
</protein>
<evidence type="ECO:0000313" key="1">
    <source>
        <dbReference type="Proteomes" id="UP000887579"/>
    </source>
</evidence>